<comment type="caution">
    <text evidence="4">The sequence shown here is derived from an EMBL/GenBank/DDBJ whole genome shotgun (WGS) entry which is preliminary data.</text>
</comment>
<dbReference type="PATRIC" id="fig|1227484.4.peg.1676"/>
<organism evidence="4 5">
    <name type="scientific">Halorubrum saccharovorum DSM 1137</name>
    <dbReference type="NCBI Taxonomy" id="1227484"/>
    <lineage>
        <taxon>Archaea</taxon>
        <taxon>Methanobacteriati</taxon>
        <taxon>Methanobacteriota</taxon>
        <taxon>Stenosarchaea group</taxon>
        <taxon>Halobacteria</taxon>
        <taxon>Halobacteriales</taxon>
        <taxon>Haloferacaceae</taxon>
        <taxon>Halorubrum</taxon>
    </lineage>
</organism>
<keyword evidence="2" id="KW-0472">Membrane</keyword>
<dbReference type="RefSeq" id="WP_004048103.1">
    <property type="nucleotide sequence ID" value="NZ_AOJE01000028.1"/>
</dbReference>
<accession>M0E1E2</accession>
<keyword evidence="2" id="KW-1133">Transmembrane helix</keyword>
<proteinExistence type="predicted"/>
<protein>
    <recommendedName>
        <fullName evidence="3">DUF7577 domain-containing protein</fullName>
    </recommendedName>
</protein>
<dbReference type="Proteomes" id="UP000011514">
    <property type="component" value="Unassembled WGS sequence"/>
</dbReference>
<dbReference type="OrthoDB" id="330661at2157"/>
<feature type="domain" description="DUF7577" evidence="3">
    <location>
        <begin position="75"/>
        <end position="98"/>
    </location>
</feature>
<gene>
    <name evidence="4" type="ORF">C471_08315</name>
</gene>
<keyword evidence="5" id="KW-1185">Reference proteome</keyword>
<dbReference type="EMBL" id="AOJE01000028">
    <property type="protein sequence ID" value="ELZ40159.1"/>
    <property type="molecule type" value="Genomic_DNA"/>
</dbReference>
<keyword evidence="2" id="KW-0812">Transmembrane</keyword>
<feature type="region of interest" description="Disordered" evidence="1">
    <location>
        <begin position="34"/>
        <end position="76"/>
    </location>
</feature>
<dbReference type="eggNOG" id="arCOG04741">
    <property type="taxonomic scope" value="Archaea"/>
</dbReference>
<feature type="compositionally biased region" description="Acidic residues" evidence="1">
    <location>
        <begin position="62"/>
        <end position="71"/>
    </location>
</feature>
<evidence type="ECO:0000256" key="1">
    <source>
        <dbReference type="SAM" id="MobiDB-lite"/>
    </source>
</evidence>
<feature type="transmembrane region" description="Helical" evidence="2">
    <location>
        <begin position="6"/>
        <end position="31"/>
    </location>
</feature>
<reference evidence="4 5" key="1">
    <citation type="journal article" date="2014" name="PLoS Genet.">
        <title>Phylogenetically driven sequencing of extremely halophilic archaea reveals strategies for static and dynamic osmo-response.</title>
        <authorList>
            <person name="Becker E.A."/>
            <person name="Seitzer P.M."/>
            <person name="Tritt A."/>
            <person name="Larsen D."/>
            <person name="Krusor M."/>
            <person name="Yao A.I."/>
            <person name="Wu D."/>
            <person name="Madern D."/>
            <person name="Eisen J.A."/>
            <person name="Darling A.E."/>
            <person name="Facciotti M.T."/>
        </authorList>
    </citation>
    <scope>NUCLEOTIDE SEQUENCE [LARGE SCALE GENOMIC DNA]</scope>
    <source>
        <strain evidence="4 5">DSM 1137</strain>
    </source>
</reference>
<dbReference type="Pfam" id="PF24463">
    <property type="entry name" value="DUF7577"/>
    <property type="match status" value="1"/>
</dbReference>
<evidence type="ECO:0000313" key="4">
    <source>
        <dbReference type="EMBL" id="ELZ40159.1"/>
    </source>
</evidence>
<evidence type="ECO:0000259" key="3">
    <source>
        <dbReference type="Pfam" id="PF24463"/>
    </source>
</evidence>
<dbReference type="InterPro" id="IPR055999">
    <property type="entry name" value="DUF7577"/>
</dbReference>
<sequence>MIDLGTVYLAVTGALLLVTLGVGVRVLSEIVREGRDRQRRRRAGELEKYTEDEEYDRVPGDPVEDNGDDGGADTTCPQCETDNDAAFDYCRRCASPLRPGS</sequence>
<dbReference type="AlphaFoldDB" id="M0E1E2"/>
<name>M0E1E2_9EURY</name>
<evidence type="ECO:0000256" key="2">
    <source>
        <dbReference type="SAM" id="Phobius"/>
    </source>
</evidence>
<evidence type="ECO:0000313" key="5">
    <source>
        <dbReference type="Proteomes" id="UP000011514"/>
    </source>
</evidence>